<proteinExistence type="predicted"/>
<gene>
    <name evidence="2" type="ORF">GCM10009843_23180</name>
</gene>
<sequence length="155" mass="16663">MLVLSGCGGASDDDTATDPDASGESGAPQESPSPEPEMIGDYPAYPHADYSYELEVQCFCPVGGQPILVTVSDDRVTDAVFTTKAPGIEKGSQAKEDWLRLTIDDVLREAADPSYDKVEVEWPDGADHPDRVAIDRITNAMDDEVTYVISNVQPA</sequence>
<dbReference type="EMBL" id="BAAAQQ010000011">
    <property type="protein sequence ID" value="GAA2125461.1"/>
    <property type="molecule type" value="Genomic_DNA"/>
</dbReference>
<evidence type="ECO:0000313" key="2">
    <source>
        <dbReference type="EMBL" id="GAA2125461.1"/>
    </source>
</evidence>
<feature type="region of interest" description="Disordered" evidence="1">
    <location>
        <begin position="1"/>
        <end position="44"/>
    </location>
</feature>
<evidence type="ECO:0000256" key="1">
    <source>
        <dbReference type="SAM" id="MobiDB-lite"/>
    </source>
</evidence>
<protein>
    <recommendedName>
        <fullName evidence="4">Lipoprotein</fullName>
    </recommendedName>
</protein>
<organism evidence="2 3">
    <name type="scientific">Nocardioides bigeumensis</name>
    <dbReference type="NCBI Taxonomy" id="433657"/>
    <lineage>
        <taxon>Bacteria</taxon>
        <taxon>Bacillati</taxon>
        <taxon>Actinomycetota</taxon>
        <taxon>Actinomycetes</taxon>
        <taxon>Propionibacteriales</taxon>
        <taxon>Nocardioidaceae</taxon>
        <taxon>Nocardioides</taxon>
    </lineage>
</organism>
<accession>A0ABP5K1B5</accession>
<dbReference type="InterPro" id="IPR046172">
    <property type="entry name" value="DUF6174"/>
</dbReference>
<name>A0ABP5K1B5_9ACTN</name>
<evidence type="ECO:0000313" key="3">
    <source>
        <dbReference type="Proteomes" id="UP001500575"/>
    </source>
</evidence>
<evidence type="ECO:0008006" key="4">
    <source>
        <dbReference type="Google" id="ProtNLM"/>
    </source>
</evidence>
<dbReference type="Proteomes" id="UP001500575">
    <property type="component" value="Unassembled WGS sequence"/>
</dbReference>
<comment type="caution">
    <text evidence="2">The sequence shown here is derived from an EMBL/GenBank/DDBJ whole genome shotgun (WGS) entry which is preliminary data.</text>
</comment>
<dbReference type="Pfam" id="PF19671">
    <property type="entry name" value="DUF6174"/>
    <property type="match status" value="1"/>
</dbReference>
<reference evidence="3" key="1">
    <citation type="journal article" date="2019" name="Int. J. Syst. Evol. Microbiol.">
        <title>The Global Catalogue of Microorganisms (GCM) 10K type strain sequencing project: providing services to taxonomists for standard genome sequencing and annotation.</title>
        <authorList>
            <consortium name="The Broad Institute Genomics Platform"/>
            <consortium name="The Broad Institute Genome Sequencing Center for Infectious Disease"/>
            <person name="Wu L."/>
            <person name="Ma J."/>
        </authorList>
    </citation>
    <scope>NUCLEOTIDE SEQUENCE [LARGE SCALE GENOMIC DNA]</scope>
    <source>
        <strain evidence="3">JCM 16021</strain>
    </source>
</reference>
<keyword evidence="3" id="KW-1185">Reference proteome</keyword>